<keyword evidence="3" id="KW-1185">Reference proteome</keyword>
<accession>A0A0F4YIF8</accession>
<evidence type="ECO:0000313" key="2">
    <source>
        <dbReference type="EMBL" id="KKA17378.1"/>
    </source>
</evidence>
<evidence type="ECO:0000256" key="1">
    <source>
        <dbReference type="SAM" id="MobiDB-lite"/>
    </source>
</evidence>
<feature type="compositionally biased region" description="Polar residues" evidence="1">
    <location>
        <begin position="85"/>
        <end position="97"/>
    </location>
</feature>
<organism evidence="2 3">
    <name type="scientific">Rasamsonia emersonii (strain ATCC 16479 / CBS 393.64 / IMI 116815)</name>
    <dbReference type="NCBI Taxonomy" id="1408163"/>
    <lineage>
        <taxon>Eukaryota</taxon>
        <taxon>Fungi</taxon>
        <taxon>Dikarya</taxon>
        <taxon>Ascomycota</taxon>
        <taxon>Pezizomycotina</taxon>
        <taxon>Eurotiomycetes</taxon>
        <taxon>Eurotiomycetidae</taxon>
        <taxon>Eurotiales</taxon>
        <taxon>Trichocomaceae</taxon>
        <taxon>Rasamsonia</taxon>
    </lineage>
</organism>
<dbReference type="Proteomes" id="UP000053958">
    <property type="component" value="Unassembled WGS sequence"/>
</dbReference>
<gene>
    <name evidence="2" type="ORF">T310_8781</name>
</gene>
<comment type="caution">
    <text evidence="2">The sequence shown here is derived from an EMBL/GenBank/DDBJ whole genome shotgun (WGS) entry which is preliminary data.</text>
</comment>
<reference evidence="2 3" key="1">
    <citation type="submission" date="2015-04" db="EMBL/GenBank/DDBJ databases">
        <authorList>
            <person name="Heijne W.H."/>
            <person name="Fedorova N.D."/>
            <person name="Nierman W.C."/>
            <person name="Vollebregt A.W."/>
            <person name="Zhao Z."/>
            <person name="Wu L."/>
            <person name="Kumar M."/>
            <person name="Stam H."/>
            <person name="van den Berg M.A."/>
            <person name="Pel H.J."/>
        </authorList>
    </citation>
    <scope>NUCLEOTIDE SEQUENCE [LARGE SCALE GENOMIC DNA]</scope>
    <source>
        <strain evidence="2 3">CBS 393.64</strain>
    </source>
</reference>
<name>A0A0F4YIF8_RASE3</name>
<dbReference type="GeneID" id="25320941"/>
<dbReference type="EMBL" id="LASV01000662">
    <property type="protein sequence ID" value="KKA17378.1"/>
    <property type="molecule type" value="Genomic_DNA"/>
</dbReference>
<feature type="compositionally biased region" description="Polar residues" evidence="1">
    <location>
        <begin position="55"/>
        <end position="69"/>
    </location>
</feature>
<protein>
    <submittedName>
        <fullName evidence="2">Uncharacterized protein</fullName>
    </submittedName>
</protein>
<evidence type="ECO:0000313" key="3">
    <source>
        <dbReference type="Proteomes" id="UP000053958"/>
    </source>
</evidence>
<dbReference type="AlphaFoldDB" id="A0A0F4YIF8"/>
<sequence>QESGLGHVEASPQTVFQHVATRWHLVRTDSTFTNPLRMRWRYLLLRRSVHRPVHRTNTGNQAQSDNSPWVRSHQTEGPSVGVQRPSGNGDNTNSKPSVQERLVQIFSLIRRHSTILAGLAVEDQVRSQHRSAHDGGSVQDLLAQVACLGHLVGLLHVRAAESILEGLSGSAEDQGR</sequence>
<feature type="region of interest" description="Disordered" evidence="1">
    <location>
        <begin position="53"/>
        <end position="97"/>
    </location>
</feature>
<proteinExistence type="predicted"/>
<feature type="non-terminal residue" evidence="2">
    <location>
        <position position="1"/>
    </location>
</feature>
<dbReference type="RefSeq" id="XP_013323990.1">
    <property type="nucleotide sequence ID" value="XM_013468536.1"/>
</dbReference>